<dbReference type="InterPro" id="IPR036864">
    <property type="entry name" value="Zn2-C6_fun-type_DNA-bd_sf"/>
</dbReference>
<evidence type="ECO:0000256" key="1">
    <source>
        <dbReference type="ARBA" id="ARBA00004123"/>
    </source>
</evidence>
<gene>
    <name evidence="8" type="ORF">I316_05436</name>
</gene>
<accession>A0A1B9GNZ8</accession>
<name>A0A1B9GNZ8_9TREE</name>
<evidence type="ECO:0000259" key="7">
    <source>
        <dbReference type="PROSITE" id="PS50048"/>
    </source>
</evidence>
<dbReference type="EMBL" id="KV700128">
    <property type="protein sequence ID" value="OCF32800.1"/>
    <property type="molecule type" value="Genomic_DNA"/>
</dbReference>
<keyword evidence="5" id="KW-0539">Nucleus</keyword>
<evidence type="ECO:0000256" key="2">
    <source>
        <dbReference type="ARBA" id="ARBA00022723"/>
    </source>
</evidence>
<feature type="compositionally biased region" description="Polar residues" evidence="6">
    <location>
        <begin position="830"/>
        <end position="863"/>
    </location>
</feature>
<dbReference type="SMART" id="SM00066">
    <property type="entry name" value="GAL4"/>
    <property type="match status" value="1"/>
</dbReference>
<feature type="compositionally biased region" description="Low complexity" evidence="6">
    <location>
        <begin position="157"/>
        <end position="192"/>
    </location>
</feature>
<dbReference type="CDD" id="cd00067">
    <property type="entry name" value="GAL4"/>
    <property type="match status" value="1"/>
</dbReference>
<sequence length="993" mass="110032">MSSVHLEKAPIQASASILTDHQEPSRIASRSDAGVPKVLARNSACHQCRKRKLKCDALKPICTNCAKPRVRSGQKGESQGESEPCTWDAPKEPSARTRRRRESARRQAQAAGQAEGPGSEEDDDDDEAEVLSKKAKLNELENRIAACQHALEVQKQSSSSVRSSDNPTSQSTSYSQNQSSSLDSSYSRPQSYIPKQEPYTYTHPPFYLGYMEDIPVRPPGASTPPSNERTGTNAATTRIFPQAQRDDLLDMEASARTLRAEMVIGAARPVGGHMRQGGPAPSEPTPEVVSDIQGEDLESYDGLFDLVWPDWPKDLPTFAVVERIVKVFFEKIPTLPRMVPKAQFMQSLLLPPSHPNFPVRPLLHAILAVSSNFVSETSLATRAYFPVGASSSDILHPVNDFESTPTPGRFTAGTVPMGHHQGPSTPLGRFQLWHRRKAFETFATCLDRGDKFLQCLQSYVIATTVDQYNAWWTDLWLESGACVRMATPMRINETTNVPEGSLRRYSNFLLEPAKTAMEQAERDRTWWMVYFLERAATVSTTWPTALADDEISTELPVLQEIFDRGYGDLSGVQNLQSPDLLTSHPDRHRDSFCLLLKALKLHTDVNVFFRKYSRGQHSIAGYLSHPTFRVLLSQINSFRMSFPPEFRRPTQFKVGGGVDALDRDLIAALWIAHGASMSLGEPLVTKDSWTQEGARMTLAAIRAALSLLYDTSRDHFAVTLFSPTCSFAWCLASRGLIRFVDAASESGDPVSASVFRSEIEVFRLALRRYGERFPLGNRHLKMVDDLLSQLNAHHSVAKSYELIYDCTKKDVFGTREVGATSQANITELTSSSSHGIVTPGGTMNSSSSTPQDANTSESYTNSLLDFDPSQQHQKHQQTRAQGQSQTQNQQGGYQSVPQPQYPSQTQTHPYASRNTNLYADTSTNTSVNPDPLNPNVYSNVNVNTSVFTGFNTSPADPQDSWDISSFSFDINAVASFFESTGATFDGNQFNMTL</sequence>
<dbReference type="PANTHER" id="PTHR47338:SF29">
    <property type="entry name" value="ZN(2)-C6 FUNGAL-TYPE DOMAIN-CONTAINING PROTEIN"/>
    <property type="match status" value="1"/>
</dbReference>
<dbReference type="GO" id="GO:0003677">
    <property type="term" value="F:DNA binding"/>
    <property type="evidence" value="ECO:0007669"/>
    <property type="project" value="InterPro"/>
</dbReference>
<feature type="region of interest" description="Disordered" evidence="6">
    <location>
        <begin position="1"/>
        <end position="36"/>
    </location>
</feature>
<keyword evidence="3" id="KW-0805">Transcription regulation</keyword>
<keyword evidence="4" id="KW-0804">Transcription</keyword>
<dbReference type="STRING" id="1296120.A0A1B9GNZ8"/>
<dbReference type="PROSITE" id="PS50048">
    <property type="entry name" value="ZN2_CY6_FUNGAL_2"/>
    <property type="match status" value="1"/>
</dbReference>
<keyword evidence="2" id="KW-0479">Metal-binding</keyword>
<evidence type="ECO:0000256" key="6">
    <source>
        <dbReference type="SAM" id="MobiDB-lite"/>
    </source>
</evidence>
<protein>
    <recommendedName>
        <fullName evidence="7">Zn(2)-C6 fungal-type domain-containing protein</fullName>
    </recommendedName>
</protein>
<dbReference type="SUPFAM" id="SSF57701">
    <property type="entry name" value="Zn2/Cys6 DNA-binding domain"/>
    <property type="match status" value="1"/>
</dbReference>
<reference evidence="8 9" key="1">
    <citation type="submission" date="2013-07" db="EMBL/GenBank/DDBJ databases">
        <title>The Genome Sequence of Cryptococcus heveanensis BCC8398.</title>
        <authorList>
            <consortium name="The Broad Institute Genome Sequencing Platform"/>
            <person name="Cuomo C."/>
            <person name="Litvintseva A."/>
            <person name="Chen Y."/>
            <person name="Heitman J."/>
            <person name="Sun S."/>
            <person name="Springer D."/>
            <person name="Dromer F."/>
            <person name="Young S.K."/>
            <person name="Zeng Q."/>
            <person name="Gargeya S."/>
            <person name="Fitzgerald M."/>
            <person name="Abouelleil A."/>
            <person name="Alvarado L."/>
            <person name="Berlin A.M."/>
            <person name="Chapman S.B."/>
            <person name="Dewar J."/>
            <person name="Goldberg J."/>
            <person name="Griggs A."/>
            <person name="Gujja S."/>
            <person name="Hansen M."/>
            <person name="Howarth C."/>
            <person name="Imamovic A."/>
            <person name="Larimer J."/>
            <person name="McCowan C."/>
            <person name="Murphy C."/>
            <person name="Pearson M."/>
            <person name="Priest M."/>
            <person name="Roberts A."/>
            <person name="Saif S."/>
            <person name="Shea T."/>
            <person name="Sykes S."/>
            <person name="Wortman J."/>
            <person name="Nusbaum C."/>
            <person name="Birren B."/>
        </authorList>
    </citation>
    <scope>NUCLEOTIDE SEQUENCE [LARGE SCALE GENOMIC DNA]</scope>
    <source>
        <strain evidence="8 9">BCC8398</strain>
    </source>
</reference>
<feature type="compositionally biased region" description="Polar residues" evidence="6">
    <location>
        <begin position="223"/>
        <end position="235"/>
    </location>
</feature>
<dbReference type="Gene3D" id="4.10.240.10">
    <property type="entry name" value="Zn(2)-C6 fungal-type DNA-binding domain"/>
    <property type="match status" value="1"/>
</dbReference>
<dbReference type="GO" id="GO:0008270">
    <property type="term" value="F:zinc ion binding"/>
    <property type="evidence" value="ECO:0007669"/>
    <property type="project" value="InterPro"/>
</dbReference>
<dbReference type="AlphaFoldDB" id="A0A1B9GNZ8"/>
<dbReference type="Pfam" id="PF04082">
    <property type="entry name" value="Fungal_trans"/>
    <property type="match status" value="1"/>
</dbReference>
<evidence type="ECO:0000256" key="5">
    <source>
        <dbReference type="ARBA" id="ARBA00023242"/>
    </source>
</evidence>
<feature type="compositionally biased region" description="Acidic residues" evidence="6">
    <location>
        <begin position="118"/>
        <end position="129"/>
    </location>
</feature>
<dbReference type="PANTHER" id="PTHR47338">
    <property type="entry name" value="ZN(II)2CYS6 TRANSCRIPTION FACTOR (EUROFUNG)-RELATED"/>
    <property type="match status" value="1"/>
</dbReference>
<dbReference type="GO" id="GO:0005634">
    <property type="term" value="C:nucleus"/>
    <property type="evidence" value="ECO:0007669"/>
    <property type="project" value="UniProtKB-SubCell"/>
</dbReference>
<feature type="region of interest" description="Disordered" evidence="6">
    <location>
        <begin position="212"/>
        <end position="235"/>
    </location>
</feature>
<dbReference type="Proteomes" id="UP000092666">
    <property type="component" value="Unassembled WGS sequence"/>
</dbReference>
<dbReference type="InterPro" id="IPR050815">
    <property type="entry name" value="TF_fung"/>
</dbReference>
<dbReference type="GO" id="GO:0006351">
    <property type="term" value="P:DNA-templated transcription"/>
    <property type="evidence" value="ECO:0007669"/>
    <property type="project" value="InterPro"/>
</dbReference>
<keyword evidence="9" id="KW-1185">Reference proteome</keyword>
<dbReference type="GO" id="GO:0000981">
    <property type="term" value="F:DNA-binding transcription factor activity, RNA polymerase II-specific"/>
    <property type="evidence" value="ECO:0007669"/>
    <property type="project" value="InterPro"/>
</dbReference>
<dbReference type="OrthoDB" id="39175at2759"/>
<reference evidence="9" key="2">
    <citation type="submission" date="2013-12" db="EMBL/GenBank/DDBJ databases">
        <title>Evolution of pathogenesis and genome organization in the Tremellales.</title>
        <authorList>
            <person name="Cuomo C."/>
            <person name="Litvintseva A."/>
            <person name="Heitman J."/>
            <person name="Chen Y."/>
            <person name="Sun S."/>
            <person name="Springer D."/>
            <person name="Dromer F."/>
            <person name="Young S."/>
            <person name="Zeng Q."/>
            <person name="Chapman S."/>
            <person name="Gujja S."/>
            <person name="Saif S."/>
            <person name="Birren B."/>
        </authorList>
    </citation>
    <scope>NUCLEOTIDE SEQUENCE [LARGE SCALE GENOMIC DNA]</scope>
    <source>
        <strain evidence="9">BCC8398</strain>
    </source>
</reference>
<feature type="region of interest" description="Disordered" evidence="6">
    <location>
        <begin position="67"/>
        <end position="129"/>
    </location>
</feature>
<feature type="region of interest" description="Disordered" evidence="6">
    <location>
        <begin position="153"/>
        <end position="198"/>
    </location>
</feature>
<evidence type="ECO:0000256" key="4">
    <source>
        <dbReference type="ARBA" id="ARBA00023163"/>
    </source>
</evidence>
<evidence type="ECO:0000313" key="9">
    <source>
        <dbReference type="Proteomes" id="UP000092666"/>
    </source>
</evidence>
<proteinExistence type="predicted"/>
<comment type="subcellular location">
    <subcellularLocation>
        <location evidence="1">Nucleus</location>
    </subcellularLocation>
</comment>
<feature type="region of interest" description="Disordered" evidence="6">
    <location>
        <begin position="830"/>
        <end position="910"/>
    </location>
</feature>
<organism evidence="8 9">
    <name type="scientific">Kwoniella heveanensis BCC8398</name>
    <dbReference type="NCBI Taxonomy" id="1296120"/>
    <lineage>
        <taxon>Eukaryota</taxon>
        <taxon>Fungi</taxon>
        <taxon>Dikarya</taxon>
        <taxon>Basidiomycota</taxon>
        <taxon>Agaricomycotina</taxon>
        <taxon>Tremellomycetes</taxon>
        <taxon>Tremellales</taxon>
        <taxon>Cryptococcaceae</taxon>
        <taxon>Kwoniella</taxon>
    </lineage>
</organism>
<evidence type="ECO:0000313" key="8">
    <source>
        <dbReference type="EMBL" id="OCF32800.1"/>
    </source>
</evidence>
<feature type="compositionally biased region" description="Low complexity" evidence="6">
    <location>
        <begin position="106"/>
        <end position="117"/>
    </location>
</feature>
<dbReference type="SMART" id="SM00906">
    <property type="entry name" value="Fungal_trans"/>
    <property type="match status" value="1"/>
</dbReference>
<dbReference type="InterPro" id="IPR007219">
    <property type="entry name" value="XnlR_reg_dom"/>
</dbReference>
<dbReference type="CDD" id="cd12148">
    <property type="entry name" value="fungal_TF_MHR"/>
    <property type="match status" value="1"/>
</dbReference>
<dbReference type="Pfam" id="PF00172">
    <property type="entry name" value="Zn_clus"/>
    <property type="match status" value="1"/>
</dbReference>
<evidence type="ECO:0000256" key="3">
    <source>
        <dbReference type="ARBA" id="ARBA00023015"/>
    </source>
</evidence>
<dbReference type="InterPro" id="IPR001138">
    <property type="entry name" value="Zn2Cys6_DnaBD"/>
</dbReference>
<feature type="compositionally biased region" description="Low complexity" evidence="6">
    <location>
        <begin position="878"/>
        <end position="907"/>
    </location>
</feature>
<feature type="domain" description="Zn(2)-C6 fungal-type" evidence="7">
    <location>
        <begin position="44"/>
        <end position="87"/>
    </location>
</feature>